<sequence length="1506" mass="169425">MMENLIRGRNPPQYQRSPCKEVRAALRKRPEEELQCLEMTTKRKIIGRLVPCRCFRGEEEIISVLDYSHCSLQQVPKEVFNFERTLEELYLDANQIEELPKQLFNCQALRKLSIPDNDLSNLPTSIASLVNLKELDISKNGVQEFPENIKCCKCLTIIEASVNPISKLPDGFTQLLNLTQLYLNDAFLEFLPANFGRLVKLRILELRENHLKTLPKSMHKLAQLERLDLGNNEFSELPEVLDQIQNLRELWMDNNALQVLPGSIGKLKMLVYLDMSKNRIETVDMDISGCEALEDLLLSSNMLQQLPDSIGLLKKLTTLKVDDNQLTMLPNTIGNLSLLEEFDCSCNELESLPSTIGYLHSLRTLAVDENFLPELPREIGSCKNVTVMSLRSNKLEFLPEEIGQMQKLRVLNLSDNRLKNLPFSFTKLKELAALWLSDNQSKALIPLQTEAHPETKQRVLTNYMFPQQPRGDEDFQSDSDSFNPTLWEEQRQQRMTVAFEFEEKKEDDDNAGKVKVEINLKRYPTPYPEDLKNMVKSVQNLVGKPSHGVRVDNSNPTANTEQTVKEKFEHKWPVAPKEITVEDSFVHPANEMRIGELHPSLAETPLYPPKLVLLGKDKKESTDESEVDKTHCLNNSVSSGTYSDYSPSQASSGSSNTRVKMGSLQTTTKDAVHNSLWGNRIAQSYPQPLDAKPLLSQREAVPPGNLPQRPDRLPMSDAFTDNWTDSSHYDNTGFVAEETTGENANNPLLSSKSRSTSSHGSCHGRRPLIRQDRIVGVPLELEQSTHRHTPETEVPPSNPWQNWTRTPSPFEDRTAFPSKLETTPTTSPLPERKEHIKESAEIPGPFSPGVPWEYHDSNPNRSLGNVFSQIHCRPDSKGVIAISKSTERLSPLMKDIKSNKFKKSQSIDEIDIGTYKVYNIPLENYASGSDHLGSHERPDKMLGPDHGMSSMSRSQSVPMLDDEMLTYGSSKVPQQQKASMTKKVYQFDQSFNPQGAVEVKAEKRMAPPFQHNSEYVQQPGKNITKDLVSPRAYRGYPPMEQMFSFSQPSVNEDAVVNAQFASQGSRAGFLRRADSLASSTEMAMFRRVSEPHELPPSDRYGRPAYRGGLDRQSSVSVTESQFLKRNGRYEDEHPSYQEVKAQAGSFPVKNLTQRRPLSARSYSTESYGASQTRPVSARPTMAALLEKIPSDYNLGNYGDKPSDNSDIKTRPTSVKGEESCGKMPADWRQQLLRHIEARRLDRNAAYKHNTVNLGMLPYGGISAMHAGRSMTLNLQTKSKFDHQELPLQKTPSQQSNILDNGQEDVSPSGQWNPYPLGRRDVPPDTITKKAGSHIQTLMGSQSLQHRSREQQPYEGNINKVTIQQFQSPLPIQIPSSQATRGPQPGRCLIQTKGQRSMDGYPEQFCVRIEKNPGLGFSISGGISGQGNPFKPSDKGIFVTRVQPDGPASNLLQPGDKILQANGHSFVHMEHEKAVLLLKSFQNTVDLVIQRFHINPRASGDAPEAFI</sequence>
<dbReference type="Proteomes" id="UP001732720">
    <property type="component" value="Chromosome 7"/>
</dbReference>
<keyword evidence="1" id="KW-1185">Reference proteome</keyword>
<organism evidence="1 2">
    <name type="scientific">Castor canadensis</name>
    <name type="common">American beaver</name>
    <dbReference type="NCBI Taxonomy" id="51338"/>
    <lineage>
        <taxon>Eukaryota</taxon>
        <taxon>Metazoa</taxon>
        <taxon>Chordata</taxon>
        <taxon>Craniata</taxon>
        <taxon>Vertebrata</taxon>
        <taxon>Euteleostomi</taxon>
        <taxon>Mammalia</taxon>
        <taxon>Eutheria</taxon>
        <taxon>Euarchontoglires</taxon>
        <taxon>Glires</taxon>
        <taxon>Rodentia</taxon>
        <taxon>Castorimorpha</taxon>
        <taxon>Castoridae</taxon>
        <taxon>Castor</taxon>
    </lineage>
</organism>
<accession>A0AC58N2K8</accession>
<name>A0AC58N2K8_CASCN</name>
<reference evidence="2" key="1">
    <citation type="submission" date="2025-08" db="UniProtKB">
        <authorList>
            <consortium name="RefSeq"/>
        </authorList>
    </citation>
    <scope>IDENTIFICATION</scope>
</reference>
<evidence type="ECO:0000313" key="1">
    <source>
        <dbReference type="Proteomes" id="UP001732720"/>
    </source>
</evidence>
<protein>
    <submittedName>
        <fullName evidence="2">Leucine-rich repeat-containing protein 7 isoform X6</fullName>
    </submittedName>
</protein>
<evidence type="ECO:0000313" key="2">
    <source>
        <dbReference type="RefSeq" id="XP_073935878.1"/>
    </source>
</evidence>
<dbReference type="RefSeq" id="XP_073935878.1">
    <property type="nucleotide sequence ID" value="XM_074079777.1"/>
</dbReference>
<gene>
    <name evidence="2" type="primary">Lrrc7</name>
</gene>
<proteinExistence type="predicted"/>